<feature type="coiled-coil region" evidence="1">
    <location>
        <begin position="193"/>
        <end position="240"/>
    </location>
</feature>
<protein>
    <submittedName>
        <fullName evidence="3">Uncharacterized protein</fullName>
    </submittedName>
</protein>
<reference evidence="3" key="1">
    <citation type="journal article" date="2023" name="G3 (Bethesda)">
        <title>Whole genome assembly and annotation of the endangered Caribbean coral Acropora cervicornis.</title>
        <authorList>
            <person name="Selwyn J.D."/>
            <person name="Vollmer S.V."/>
        </authorList>
    </citation>
    <scope>NUCLEOTIDE SEQUENCE</scope>
    <source>
        <strain evidence="3">K2</strain>
    </source>
</reference>
<dbReference type="EMBL" id="JARQWQ010000381">
    <property type="protein sequence ID" value="KAK2546623.1"/>
    <property type="molecule type" value="Genomic_DNA"/>
</dbReference>
<sequence>MAPFRFPSIHNDLALAKEVASRKPEAHQEWDELATVLSEVFSSDSNRVELKGRGCRERLARLIEKNEQDDKKSLKKSGTEEEYSELNQLLLDISLYRRDMEEYKAKTAKEKEQKNKKEREDKKMGEEMRKRAMEGLVSKRKREESSTDDDDCISNDGEYDSESTSTSGSGSKRGKKGKVTRKRATRLSAVQMLEQKNARRADLKERELKLKSEELQLQNKKFEQEAAERNERLKLELEERRMFLQILKEKCRTALID</sequence>
<keyword evidence="1" id="KW-0175">Coiled coil</keyword>
<dbReference type="PANTHER" id="PTHR37558:SF1">
    <property type="entry name" value="HTH CENPB-TYPE DOMAIN-CONTAINING PROTEIN"/>
    <property type="match status" value="1"/>
</dbReference>
<comment type="caution">
    <text evidence="3">The sequence shown here is derived from an EMBL/GenBank/DDBJ whole genome shotgun (WGS) entry which is preliminary data.</text>
</comment>
<keyword evidence="4" id="KW-1185">Reference proteome</keyword>
<feature type="compositionally biased region" description="Basic residues" evidence="2">
    <location>
        <begin position="172"/>
        <end position="185"/>
    </location>
</feature>
<evidence type="ECO:0000256" key="1">
    <source>
        <dbReference type="SAM" id="Coils"/>
    </source>
</evidence>
<proteinExistence type="predicted"/>
<evidence type="ECO:0000313" key="4">
    <source>
        <dbReference type="Proteomes" id="UP001249851"/>
    </source>
</evidence>
<organism evidence="3 4">
    <name type="scientific">Acropora cervicornis</name>
    <name type="common">Staghorn coral</name>
    <dbReference type="NCBI Taxonomy" id="6130"/>
    <lineage>
        <taxon>Eukaryota</taxon>
        <taxon>Metazoa</taxon>
        <taxon>Cnidaria</taxon>
        <taxon>Anthozoa</taxon>
        <taxon>Hexacorallia</taxon>
        <taxon>Scleractinia</taxon>
        <taxon>Astrocoeniina</taxon>
        <taxon>Acroporidae</taxon>
        <taxon>Acropora</taxon>
    </lineage>
</organism>
<feature type="compositionally biased region" description="Acidic residues" evidence="2">
    <location>
        <begin position="146"/>
        <end position="161"/>
    </location>
</feature>
<gene>
    <name evidence="3" type="ORF">P5673_033773</name>
</gene>
<dbReference type="AlphaFoldDB" id="A0AAD9PPE3"/>
<accession>A0AAD9PPE3</accession>
<reference evidence="3" key="2">
    <citation type="journal article" date="2023" name="Science">
        <title>Genomic signatures of disease resistance in endangered staghorn corals.</title>
        <authorList>
            <person name="Vollmer S.V."/>
            <person name="Selwyn J.D."/>
            <person name="Despard B.A."/>
            <person name="Roesel C.L."/>
        </authorList>
    </citation>
    <scope>NUCLEOTIDE SEQUENCE</scope>
    <source>
        <strain evidence="3">K2</strain>
    </source>
</reference>
<evidence type="ECO:0000313" key="3">
    <source>
        <dbReference type="EMBL" id="KAK2546623.1"/>
    </source>
</evidence>
<name>A0AAD9PPE3_ACRCE</name>
<dbReference type="Proteomes" id="UP001249851">
    <property type="component" value="Unassembled WGS sequence"/>
</dbReference>
<dbReference type="PANTHER" id="PTHR37558">
    <property type="entry name" value="HTH CENPB-TYPE DOMAIN-CONTAINING PROTEIN"/>
    <property type="match status" value="1"/>
</dbReference>
<evidence type="ECO:0000256" key="2">
    <source>
        <dbReference type="SAM" id="MobiDB-lite"/>
    </source>
</evidence>
<feature type="region of interest" description="Disordered" evidence="2">
    <location>
        <begin position="104"/>
        <end position="187"/>
    </location>
</feature>
<feature type="compositionally biased region" description="Basic and acidic residues" evidence="2">
    <location>
        <begin position="104"/>
        <end position="133"/>
    </location>
</feature>